<dbReference type="EMBL" id="SWKV01000060">
    <property type="protein sequence ID" value="KAF3035255.1"/>
    <property type="molecule type" value="Genomic_DNA"/>
</dbReference>
<feature type="region of interest" description="Disordered" evidence="1">
    <location>
        <begin position="1"/>
        <end position="22"/>
    </location>
</feature>
<evidence type="ECO:0000256" key="1">
    <source>
        <dbReference type="SAM" id="MobiDB-lite"/>
    </source>
</evidence>
<organism evidence="2 3">
    <name type="scientific">Didymella heteroderae</name>
    <dbReference type="NCBI Taxonomy" id="1769908"/>
    <lineage>
        <taxon>Eukaryota</taxon>
        <taxon>Fungi</taxon>
        <taxon>Dikarya</taxon>
        <taxon>Ascomycota</taxon>
        <taxon>Pezizomycotina</taxon>
        <taxon>Dothideomycetes</taxon>
        <taxon>Pleosporomycetidae</taxon>
        <taxon>Pleosporales</taxon>
        <taxon>Pleosporineae</taxon>
        <taxon>Didymellaceae</taxon>
        <taxon>Didymella</taxon>
    </lineage>
</organism>
<evidence type="ECO:0000313" key="2">
    <source>
        <dbReference type="EMBL" id="KAF3035255.1"/>
    </source>
</evidence>
<dbReference type="AlphaFoldDB" id="A0A9P5BXY2"/>
<name>A0A9P5BXY2_9PLEO</name>
<keyword evidence="3" id="KW-1185">Reference proteome</keyword>
<proteinExistence type="predicted"/>
<sequence>MDLETMKVATNQAKAAELEDRDRDDHIAEELTEMIWQSLGKSTGDFSPSVSFSRTGEETRLGWWIEDDEVESKDEIGLIERVQATSGQDRITLAESSEDELLYDHSNNVEFLETDSAVTAAGGNVSANVVEGKEKAQNTEEGASVEEKGLARGHDEPGLPRGAGSKCKAADSLVRNID</sequence>
<feature type="compositionally biased region" description="Basic and acidic residues" evidence="1">
    <location>
        <begin position="145"/>
        <end position="158"/>
    </location>
</feature>
<dbReference type="Proteomes" id="UP000758155">
    <property type="component" value="Unassembled WGS sequence"/>
</dbReference>
<protein>
    <submittedName>
        <fullName evidence="2">Uncharacterized protein</fullName>
    </submittedName>
</protein>
<feature type="region of interest" description="Disordered" evidence="1">
    <location>
        <begin position="129"/>
        <end position="178"/>
    </location>
</feature>
<evidence type="ECO:0000313" key="3">
    <source>
        <dbReference type="Proteomes" id="UP000758155"/>
    </source>
</evidence>
<reference evidence="2" key="1">
    <citation type="submission" date="2019-04" db="EMBL/GenBank/DDBJ databases">
        <title>Sequencing of skin fungus with MAO and IRED activity.</title>
        <authorList>
            <person name="Marsaioli A.J."/>
            <person name="Bonatto J.M.C."/>
            <person name="Reis Junior O."/>
        </authorList>
    </citation>
    <scope>NUCLEOTIDE SEQUENCE</scope>
    <source>
        <strain evidence="2">28M1</strain>
    </source>
</reference>
<accession>A0A9P5BXY2</accession>
<comment type="caution">
    <text evidence="2">The sequence shown here is derived from an EMBL/GenBank/DDBJ whole genome shotgun (WGS) entry which is preliminary data.</text>
</comment>
<gene>
    <name evidence="2" type="ORF">E8E12_007509</name>
</gene>